<evidence type="ECO:0000313" key="2">
    <source>
        <dbReference type="EMBL" id="GAQ93155.1"/>
    </source>
</evidence>
<evidence type="ECO:0000256" key="1">
    <source>
        <dbReference type="SAM" id="MobiDB-lite"/>
    </source>
</evidence>
<accession>A0A1Y1IQG6</accession>
<feature type="region of interest" description="Disordered" evidence="1">
    <location>
        <begin position="1"/>
        <end position="24"/>
    </location>
</feature>
<dbReference type="AlphaFoldDB" id="A0A1Y1IQG6"/>
<feature type="compositionally biased region" description="Basic and acidic residues" evidence="1">
    <location>
        <begin position="60"/>
        <end position="74"/>
    </location>
</feature>
<organism evidence="2 3">
    <name type="scientific">Klebsormidium nitens</name>
    <name type="common">Green alga</name>
    <name type="synonym">Ulothrix nitens</name>
    <dbReference type="NCBI Taxonomy" id="105231"/>
    <lineage>
        <taxon>Eukaryota</taxon>
        <taxon>Viridiplantae</taxon>
        <taxon>Streptophyta</taxon>
        <taxon>Klebsormidiophyceae</taxon>
        <taxon>Klebsormidiales</taxon>
        <taxon>Klebsormidiaceae</taxon>
        <taxon>Klebsormidium</taxon>
    </lineage>
</organism>
<feature type="compositionally biased region" description="Basic and acidic residues" evidence="1">
    <location>
        <begin position="113"/>
        <end position="125"/>
    </location>
</feature>
<name>A0A1Y1IQG6_KLENI</name>
<dbReference type="Proteomes" id="UP000054558">
    <property type="component" value="Unassembled WGS sequence"/>
</dbReference>
<feature type="region of interest" description="Disordered" evidence="1">
    <location>
        <begin position="112"/>
        <end position="137"/>
    </location>
</feature>
<dbReference type="PANTHER" id="PTHR11439:SF483">
    <property type="entry name" value="PEPTIDE SYNTHASE GLIP-LIKE, PUTATIVE (AFU_ORTHOLOGUE AFUA_3G12920)-RELATED"/>
    <property type="match status" value="1"/>
</dbReference>
<feature type="region of interest" description="Disordered" evidence="1">
    <location>
        <begin position="57"/>
        <end position="77"/>
    </location>
</feature>
<proteinExistence type="predicted"/>
<feature type="compositionally biased region" description="Basic residues" evidence="1">
    <location>
        <begin position="13"/>
        <end position="24"/>
    </location>
</feature>
<dbReference type="STRING" id="105231.A0A1Y1IQG6"/>
<evidence type="ECO:0008006" key="4">
    <source>
        <dbReference type="Google" id="ProtNLM"/>
    </source>
</evidence>
<dbReference type="OrthoDB" id="413361at2759"/>
<sequence>MGLSSLAPTPRTVPRRRRVPAHRFTRKPMRGQNLNLRARATRPRARPTIRGRALSQTGRNEGKFETVRETRAEPEEIEEDIGMQTPAAQRFPARERRAPGEWYRANLAAEPQAGEHPKGTGEHAEPQTYQEAVGGEESELWRKSRDEEMRSLLENGTWELVENRKGSSRVLWVDDILVAARGAERIAKVKARSGKKFDVRDRGEAKNFLGMELTRDREACTLKLTQKKLTGELVGRQLARLRALWRGRPTEEHWRAALGVVRYLAITAEDGVTFGGSGETLIAYCDADNASDVDTKRSTTGHVLLMYGAARSKHINVIHHFARERVARKEVAFAYCGTEDMKEDIMTKALAARKLKKCKSEIGIAYVISVWGSVEIRAFDVRDLLGDVDGNSTITST</sequence>
<keyword evidence="3" id="KW-1185">Reference proteome</keyword>
<dbReference type="PANTHER" id="PTHR11439">
    <property type="entry name" value="GAG-POL-RELATED RETROTRANSPOSON"/>
    <property type="match status" value="1"/>
</dbReference>
<reference evidence="2 3" key="1">
    <citation type="journal article" date="2014" name="Nat. Commun.">
        <title>Klebsormidium flaccidum genome reveals primary factors for plant terrestrial adaptation.</title>
        <authorList>
            <person name="Hori K."/>
            <person name="Maruyama F."/>
            <person name="Fujisawa T."/>
            <person name="Togashi T."/>
            <person name="Yamamoto N."/>
            <person name="Seo M."/>
            <person name="Sato S."/>
            <person name="Yamada T."/>
            <person name="Mori H."/>
            <person name="Tajima N."/>
            <person name="Moriyama T."/>
            <person name="Ikeuchi M."/>
            <person name="Watanabe M."/>
            <person name="Wada H."/>
            <person name="Kobayashi K."/>
            <person name="Saito M."/>
            <person name="Masuda T."/>
            <person name="Sasaki-Sekimoto Y."/>
            <person name="Mashiguchi K."/>
            <person name="Awai K."/>
            <person name="Shimojima M."/>
            <person name="Masuda S."/>
            <person name="Iwai M."/>
            <person name="Nobusawa T."/>
            <person name="Narise T."/>
            <person name="Kondo S."/>
            <person name="Saito H."/>
            <person name="Sato R."/>
            <person name="Murakawa M."/>
            <person name="Ihara Y."/>
            <person name="Oshima-Yamada Y."/>
            <person name="Ohtaka K."/>
            <person name="Satoh M."/>
            <person name="Sonobe K."/>
            <person name="Ishii M."/>
            <person name="Ohtani R."/>
            <person name="Kanamori-Sato M."/>
            <person name="Honoki R."/>
            <person name="Miyazaki D."/>
            <person name="Mochizuki H."/>
            <person name="Umetsu J."/>
            <person name="Higashi K."/>
            <person name="Shibata D."/>
            <person name="Kamiya Y."/>
            <person name="Sato N."/>
            <person name="Nakamura Y."/>
            <person name="Tabata S."/>
            <person name="Ida S."/>
            <person name="Kurokawa K."/>
            <person name="Ohta H."/>
        </authorList>
    </citation>
    <scope>NUCLEOTIDE SEQUENCE [LARGE SCALE GENOMIC DNA]</scope>
    <source>
        <strain evidence="2 3">NIES-2285</strain>
    </source>
</reference>
<gene>
    <name evidence="2" type="ORF">KFL_013270020</name>
</gene>
<evidence type="ECO:0000313" key="3">
    <source>
        <dbReference type="Proteomes" id="UP000054558"/>
    </source>
</evidence>
<dbReference type="EMBL" id="DF238276">
    <property type="protein sequence ID" value="GAQ93155.1"/>
    <property type="molecule type" value="Genomic_DNA"/>
</dbReference>
<protein>
    <recommendedName>
        <fullName evidence="4">Reverse transcriptase Ty1/copia-type domain-containing protein</fullName>
    </recommendedName>
</protein>